<dbReference type="Gene3D" id="1.25.40.10">
    <property type="entry name" value="Tetratricopeptide repeat domain"/>
    <property type="match status" value="1"/>
</dbReference>
<gene>
    <name evidence="4" type="ORF">B0A48_17997</name>
</gene>
<evidence type="ECO:0000259" key="2">
    <source>
        <dbReference type="Pfam" id="PF10373"/>
    </source>
</evidence>
<organism evidence="4 5">
    <name type="scientific">Cryoendolithus antarcticus</name>
    <dbReference type="NCBI Taxonomy" id="1507870"/>
    <lineage>
        <taxon>Eukaryota</taxon>
        <taxon>Fungi</taxon>
        <taxon>Dikarya</taxon>
        <taxon>Ascomycota</taxon>
        <taxon>Pezizomycotina</taxon>
        <taxon>Dothideomycetes</taxon>
        <taxon>Dothideomycetidae</taxon>
        <taxon>Cladosporiales</taxon>
        <taxon>Cladosporiaceae</taxon>
        <taxon>Cryoendolithus</taxon>
    </lineage>
</organism>
<dbReference type="EMBL" id="NAJO01000074">
    <property type="protein sequence ID" value="OQN96006.1"/>
    <property type="molecule type" value="Genomic_DNA"/>
</dbReference>
<dbReference type="PANTHER" id="PTHR15696:SF36">
    <property type="entry name" value="NONSENSE-MEDIATED MRNA DECAY FACTOR"/>
    <property type="match status" value="1"/>
</dbReference>
<name>A0A1V8SA38_9PEZI</name>
<dbReference type="InterPro" id="IPR018834">
    <property type="entry name" value="DNA/RNA-bd_Est1-type"/>
</dbReference>
<proteinExistence type="predicted"/>
<dbReference type="STRING" id="1507870.A0A1V8SA38"/>
<accession>A0A1V8SA38</accession>
<feature type="region of interest" description="Disordered" evidence="1">
    <location>
        <begin position="585"/>
        <end position="638"/>
    </location>
</feature>
<dbReference type="InterPro" id="IPR011990">
    <property type="entry name" value="TPR-like_helical_dom_sf"/>
</dbReference>
<feature type="compositionally biased region" description="Basic and acidic residues" evidence="1">
    <location>
        <begin position="604"/>
        <end position="614"/>
    </location>
</feature>
<evidence type="ECO:0000313" key="4">
    <source>
        <dbReference type="EMBL" id="OQN96006.1"/>
    </source>
</evidence>
<evidence type="ECO:0000259" key="3">
    <source>
        <dbReference type="Pfam" id="PF10374"/>
    </source>
</evidence>
<dbReference type="SUPFAM" id="SSF48452">
    <property type="entry name" value="TPR-like"/>
    <property type="match status" value="1"/>
</dbReference>
<evidence type="ECO:0008006" key="6">
    <source>
        <dbReference type="Google" id="ProtNLM"/>
    </source>
</evidence>
<evidence type="ECO:0000313" key="5">
    <source>
        <dbReference type="Proteomes" id="UP000192596"/>
    </source>
</evidence>
<feature type="region of interest" description="Disordered" evidence="1">
    <location>
        <begin position="659"/>
        <end position="732"/>
    </location>
</feature>
<dbReference type="Proteomes" id="UP000192596">
    <property type="component" value="Unassembled WGS sequence"/>
</dbReference>
<protein>
    <recommendedName>
        <fullName evidence="6">DNA/RNA-binding domain-containing protein</fullName>
    </recommendedName>
</protein>
<dbReference type="InParanoid" id="A0A1V8SA38"/>
<dbReference type="Pfam" id="PF10374">
    <property type="entry name" value="EST1"/>
    <property type="match status" value="1"/>
</dbReference>
<dbReference type="Pfam" id="PF10373">
    <property type="entry name" value="EST1_DNA_bind"/>
    <property type="match status" value="1"/>
</dbReference>
<evidence type="ECO:0000256" key="1">
    <source>
        <dbReference type="SAM" id="MobiDB-lite"/>
    </source>
</evidence>
<sequence>MDELLARENAAYHYVLSALKDRDLPVRDVLAAFDAYRVLGQAVVFANLSAAHEKEAQLWDAHTQGKQHFSRRLRELRKPASGDKLVVQERDHVHVYKKFLRASVAFYRDHIYKLSIAFDIPELKDVAQLVGPKDSSESTHTAQQVDDTSRKLVIVSCHQSLVYLGDLSRYRASEKLDPTPDFGPAIGYYDLASVVYPRSGMGQHQQAVVALEMRDHLRTIYHLYRAICVQEPHPLAAKNLAIEFARVDTAWKTSTLIKQSKPSDPDHLKDISIGWYVRLQSLAQQGEASEGFDELQSTVVSQLSGLLKRRSLGPALHRMVVVNIAGQHTAIQNYTVKQTSKGEQAFYSSLRINLAMYSTLLEIFQDELVILAKDAELVALDLQDKVTPITKRVLPALRLYSSWLLDSVHLLFGLANDPNFAESIKTFWKIYGRTLDLVATTFPIWDLEEAAEVVYQLEEDVDVIGFKPLSPFADDKTGRFWQKKQSAVNRVRFSGHSVTRVSVKEEDLVRVYGFLEDGLYIANDLDDSPIKIKGSRVFYGNGGELEQLLMPLVPENPAAKPVAKACDAAPMSYAAAAGSRRSYLIPSASKPNGIPKPQQSTSSAREEHMTRMVDDLVDDDESKDPVTPPQQFASEPAVYNGTDFALASLRDSTPEISKSASAYSVKSPVQRPAPGLTSPWTPPAIASPSSILPKPTGTLSSPAQARGHSRVGSANSIRSRTSQSVGDSWSSLEALPQGTGMANANTRTPIAGLGGYGQSALLFGATPNVWSTGKAERAFGAKSPDRGAG</sequence>
<dbReference type="OrthoDB" id="69928at2759"/>
<dbReference type="PANTHER" id="PTHR15696">
    <property type="entry name" value="SMG-7 SUPPRESSOR WITH MORPHOLOGICAL EFFECT ON GENITALIA PROTEIN 7"/>
    <property type="match status" value="1"/>
</dbReference>
<feature type="compositionally biased region" description="Low complexity" evidence="1">
    <location>
        <begin position="677"/>
        <end position="691"/>
    </location>
</feature>
<feature type="domain" description="Telomerase activating protein Est1-like N-terminal" evidence="3">
    <location>
        <begin position="55"/>
        <end position="172"/>
    </location>
</feature>
<reference evidence="5" key="1">
    <citation type="submission" date="2017-03" db="EMBL/GenBank/DDBJ databases">
        <title>Genomes of endolithic fungi from Antarctica.</title>
        <authorList>
            <person name="Coleine C."/>
            <person name="Masonjones S."/>
            <person name="Stajich J.E."/>
        </authorList>
    </citation>
    <scope>NUCLEOTIDE SEQUENCE [LARGE SCALE GENOMIC DNA]</scope>
    <source>
        <strain evidence="5">CCFEE 5527</strain>
    </source>
</reference>
<feature type="compositionally biased region" description="Polar residues" evidence="1">
    <location>
        <begin position="712"/>
        <end position="731"/>
    </location>
</feature>
<dbReference type="InterPro" id="IPR019458">
    <property type="entry name" value="Est1-like_N"/>
</dbReference>
<dbReference type="AlphaFoldDB" id="A0A1V8SA38"/>
<keyword evidence="5" id="KW-1185">Reference proteome</keyword>
<feature type="domain" description="DNA/RNA-binding" evidence="2">
    <location>
        <begin position="185"/>
        <end position="470"/>
    </location>
</feature>
<dbReference type="InterPro" id="IPR045153">
    <property type="entry name" value="Est1/Ebs1-like"/>
</dbReference>
<comment type="caution">
    <text evidence="4">The sequence shown here is derived from an EMBL/GenBank/DDBJ whole genome shotgun (WGS) entry which is preliminary data.</text>
</comment>